<organism evidence="2 3">
    <name type="scientific">Schizophyllum amplum</name>
    <dbReference type="NCBI Taxonomy" id="97359"/>
    <lineage>
        <taxon>Eukaryota</taxon>
        <taxon>Fungi</taxon>
        <taxon>Dikarya</taxon>
        <taxon>Basidiomycota</taxon>
        <taxon>Agaricomycotina</taxon>
        <taxon>Agaricomycetes</taxon>
        <taxon>Agaricomycetidae</taxon>
        <taxon>Agaricales</taxon>
        <taxon>Schizophyllaceae</taxon>
        <taxon>Schizophyllum</taxon>
    </lineage>
</organism>
<sequence length="668" mass="75155">MYRTQARPNNNDRTVWTLLRKHRDASEPTEDTKTAVNFMLRDLYEQARIRHVQLSPDQRYFVRACHAVSAPWRRLSADVLADIFLLALPDEWHDHCAGSVILPLTQVCHIWREIALGTPRLWTSIKVSLVGSPRRRWAEAVTAYIARSADALLRIHINLALPRDFPFQEAWVSSVFWRREAWAQLCEQAYRWESAHLEAVPAFAFSEALAAPFARLTTLTWFYAAPPGWPSGSYTIPTIFFERAPCLQSVTLCYNIEPKPLVLPRAWRMSRLCVWAGPRRGETGYFENFYNGPLAAVAPWRTLVPALSIVCAARHWLRNLELCVGSLHPGTLQGTIDMSTATEFPMLKRLVLYDDACQLASWIVAPRLREVKVDADGSIDGPASLVRHDPFWGHPLLSVTRLLTRPGGCARLRSLYLSPQTGENVGTLLTCLESVPMLEQLVLDTSENDDFPTGVLRFEIVLALTRRADNSHSLALLPSLVALTLNFDVCMTMDMREDDMVHDADEPYSPVPLYNAVWLMLGSRRLKQYHAGRTLHALRAFSSNINRDLSSWPLPTPDQLSSATRAVEWSSKAEKELSRVLSEEEDPYEETSLDIEETEYCTKITDYFGRRMSITVVILVTVFASVPSSSPSRLEEATPIASERCAGYTASPTRTSSPPAPTTISSAA</sequence>
<dbReference type="AlphaFoldDB" id="A0A550BVZ2"/>
<evidence type="ECO:0000313" key="2">
    <source>
        <dbReference type="EMBL" id="TRM56730.1"/>
    </source>
</evidence>
<dbReference type="OrthoDB" id="3365698at2759"/>
<evidence type="ECO:0000313" key="3">
    <source>
        <dbReference type="Proteomes" id="UP000320762"/>
    </source>
</evidence>
<gene>
    <name evidence="2" type="ORF">BD626DRAFT_587099</name>
</gene>
<reference evidence="2 3" key="1">
    <citation type="journal article" date="2019" name="New Phytol.">
        <title>Comparative genomics reveals unique wood-decay strategies and fruiting body development in the Schizophyllaceae.</title>
        <authorList>
            <person name="Almasi E."/>
            <person name="Sahu N."/>
            <person name="Krizsan K."/>
            <person name="Balint B."/>
            <person name="Kovacs G.M."/>
            <person name="Kiss B."/>
            <person name="Cseklye J."/>
            <person name="Drula E."/>
            <person name="Henrissat B."/>
            <person name="Nagy I."/>
            <person name="Chovatia M."/>
            <person name="Adam C."/>
            <person name="LaButti K."/>
            <person name="Lipzen A."/>
            <person name="Riley R."/>
            <person name="Grigoriev I.V."/>
            <person name="Nagy L.G."/>
        </authorList>
    </citation>
    <scope>NUCLEOTIDE SEQUENCE [LARGE SCALE GENOMIC DNA]</scope>
    <source>
        <strain evidence="2 3">NL-1724</strain>
    </source>
</reference>
<evidence type="ECO:0008006" key="4">
    <source>
        <dbReference type="Google" id="ProtNLM"/>
    </source>
</evidence>
<comment type="caution">
    <text evidence="2">The sequence shown here is derived from an EMBL/GenBank/DDBJ whole genome shotgun (WGS) entry which is preliminary data.</text>
</comment>
<protein>
    <recommendedName>
        <fullName evidence="4">F-box domain-containing protein</fullName>
    </recommendedName>
</protein>
<dbReference type="EMBL" id="VDMD01000060">
    <property type="protein sequence ID" value="TRM56730.1"/>
    <property type="molecule type" value="Genomic_DNA"/>
</dbReference>
<feature type="compositionally biased region" description="Low complexity" evidence="1">
    <location>
        <begin position="649"/>
        <end position="668"/>
    </location>
</feature>
<feature type="region of interest" description="Disordered" evidence="1">
    <location>
        <begin position="629"/>
        <end position="668"/>
    </location>
</feature>
<evidence type="ECO:0000256" key="1">
    <source>
        <dbReference type="SAM" id="MobiDB-lite"/>
    </source>
</evidence>
<keyword evidence="3" id="KW-1185">Reference proteome</keyword>
<dbReference type="Proteomes" id="UP000320762">
    <property type="component" value="Unassembled WGS sequence"/>
</dbReference>
<proteinExistence type="predicted"/>
<name>A0A550BVZ2_9AGAR</name>
<accession>A0A550BVZ2</accession>